<dbReference type="GO" id="GO:0000981">
    <property type="term" value="F:DNA-binding transcription factor activity, RNA polymerase II-specific"/>
    <property type="evidence" value="ECO:0007669"/>
    <property type="project" value="TreeGrafter"/>
</dbReference>
<comment type="caution">
    <text evidence="6">The sequence shown here is derived from an EMBL/GenBank/DDBJ whole genome shotgun (WGS) entry which is preliminary data.</text>
</comment>
<evidence type="ECO:0000256" key="2">
    <source>
        <dbReference type="ARBA" id="ARBA00023242"/>
    </source>
</evidence>
<gene>
    <name evidence="6" type="ORF">R3P38DRAFT_3198308</name>
</gene>
<dbReference type="PROSITE" id="PS50118">
    <property type="entry name" value="HMG_BOX_2"/>
    <property type="match status" value="1"/>
</dbReference>
<keyword evidence="1 3" id="KW-0238">DNA-binding</keyword>
<feature type="compositionally biased region" description="Basic and acidic residues" evidence="4">
    <location>
        <begin position="332"/>
        <end position="345"/>
    </location>
</feature>
<dbReference type="SMART" id="SM00398">
    <property type="entry name" value="HMG"/>
    <property type="match status" value="1"/>
</dbReference>
<dbReference type="PANTHER" id="PTHR45789:SF2">
    <property type="entry name" value="FI18025P1"/>
    <property type="match status" value="1"/>
</dbReference>
<accession>A0AAW0B1K3</accession>
<feature type="region of interest" description="Disordered" evidence="4">
    <location>
        <begin position="173"/>
        <end position="215"/>
    </location>
</feature>
<dbReference type="AlphaFoldDB" id="A0AAW0B1K3"/>
<keyword evidence="7" id="KW-1185">Reference proteome</keyword>
<reference evidence="6 7" key="1">
    <citation type="journal article" date="2024" name="J Genomics">
        <title>Draft genome sequencing and assembly of Favolaschia claudopus CIRM-BRFM 2984 isolated from oak limbs.</title>
        <authorList>
            <person name="Navarro D."/>
            <person name="Drula E."/>
            <person name="Chaduli D."/>
            <person name="Cazenave R."/>
            <person name="Ahrendt S."/>
            <person name="Wang J."/>
            <person name="Lipzen A."/>
            <person name="Daum C."/>
            <person name="Barry K."/>
            <person name="Grigoriev I.V."/>
            <person name="Favel A."/>
            <person name="Rosso M.N."/>
            <person name="Martin F."/>
        </authorList>
    </citation>
    <scope>NUCLEOTIDE SEQUENCE [LARGE SCALE GENOMIC DNA]</scope>
    <source>
        <strain evidence="6 7">CIRM-BRFM 2984</strain>
    </source>
</reference>
<evidence type="ECO:0000256" key="3">
    <source>
        <dbReference type="PROSITE-ProRule" id="PRU00267"/>
    </source>
</evidence>
<dbReference type="EMBL" id="JAWWNJ010000042">
    <property type="protein sequence ID" value="KAK7019898.1"/>
    <property type="molecule type" value="Genomic_DNA"/>
</dbReference>
<feature type="compositionally biased region" description="Basic and acidic residues" evidence="4">
    <location>
        <begin position="173"/>
        <end position="197"/>
    </location>
</feature>
<keyword evidence="2 3" id="KW-0539">Nucleus</keyword>
<dbReference type="GO" id="GO:0005634">
    <property type="term" value="C:nucleus"/>
    <property type="evidence" value="ECO:0007669"/>
    <property type="project" value="UniProtKB-UniRule"/>
</dbReference>
<evidence type="ECO:0000313" key="6">
    <source>
        <dbReference type="EMBL" id="KAK7019898.1"/>
    </source>
</evidence>
<evidence type="ECO:0000259" key="5">
    <source>
        <dbReference type="PROSITE" id="PS50118"/>
    </source>
</evidence>
<evidence type="ECO:0000256" key="4">
    <source>
        <dbReference type="SAM" id="MobiDB-lite"/>
    </source>
</evidence>
<dbReference type="CDD" id="cd01389">
    <property type="entry name" value="HMG-box_ROX1-like"/>
    <property type="match status" value="1"/>
</dbReference>
<evidence type="ECO:0000313" key="7">
    <source>
        <dbReference type="Proteomes" id="UP001362999"/>
    </source>
</evidence>
<proteinExistence type="predicted"/>
<name>A0AAW0B1K3_9AGAR</name>
<sequence>MSQLVQRTPHFVGSRPAPYFVGNVQYFNYPSPAQAHYPDYPVNNNTFDGEWNSAAGVQVPYFAGDNYGYPGGFVGYPTPAASSSQSPSPLATPVSGSSARKTSAKFKKCKPKENKDTVPRPPNCFMIYRAELCGKISRNVEVDSRHISRIAGISWRAMSREEQQPYRDRADALSAKHREEHPDYRFKPTRCRRDPGKPFKPRKVKRNGPEDLERDEHVAKLLGAGKGGEELSDAMGEYDLATRRFMPELVDSCPSFGSASYPVVSSSDVADGPVGPVSFWLQHDRMLQMLPSSYPTPITSPIPRQLPLPLTRPLDFPSEVPTGFESGQPRDSVTETRDLHYAQRT</sequence>
<dbReference type="SUPFAM" id="SSF47095">
    <property type="entry name" value="HMG-box"/>
    <property type="match status" value="1"/>
</dbReference>
<organism evidence="6 7">
    <name type="scientific">Favolaschia claudopus</name>
    <dbReference type="NCBI Taxonomy" id="2862362"/>
    <lineage>
        <taxon>Eukaryota</taxon>
        <taxon>Fungi</taxon>
        <taxon>Dikarya</taxon>
        <taxon>Basidiomycota</taxon>
        <taxon>Agaricomycotina</taxon>
        <taxon>Agaricomycetes</taxon>
        <taxon>Agaricomycetidae</taxon>
        <taxon>Agaricales</taxon>
        <taxon>Marasmiineae</taxon>
        <taxon>Mycenaceae</taxon>
        <taxon>Favolaschia</taxon>
    </lineage>
</organism>
<dbReference type="Pfam" id="PF00505">
    <property type="entry name" value="HMG_box"/>
    <property type="match status" value="1"/>
</dbReference>
<feature type="region of interest" description="Disordered" evidence="4">
    <location>
        <begin position="80"/>
        <end position="115"/>
    </location>
</feature>
<dbReference type="GO" id="GO:0000978">
    <property type="term" value="F:RNA polymerase II cis-regulatory region sequence-specific DNA binding"/>
    <property type="evidence" value="ECO:0007669"/>
    <property type="project" value="TreeGrafter"/>
</dbReference>
<dbReference type="InterPro" id="IPR009071">
    <property type="entry name" value="HMG_box_dom"/>
</dbReference>
<feature type="compositionally biased region" description="Low complexity" evidence="4">
    <location>
        <begin position="80"/>
        <end position="93"/>
    </location>
</feature>
<evidence type="ECO:0000256" key="1">
    <source>
        <dbReference type="ARBA" id="ARBA00023125"/>
    </source>
</evidence>
<feature type="domain" description="HMG box" evidence="5">
    <location>
        <begin position="118"/>
        <end position="185"/>
    </location>
</feature>
<dbReference type="InterPro" id="IPR036910">
    <property type="entry name" value="HMG_box_dom_sf"/>
</dbReference>
<protein>
    <recommendedName>
        <fullName evidence="5">HMG box domain-containing protein</fullName>
    </recommendedName>
</protein>
<feature type="DNA-binding region" description="HMG box" evidence="3">
    <location>
        <begin position="118"/>
        <end position="185"/>
    </location>
</feature>
<dbReference type="InterPro" id="IPR051356">
    <property type="entry name" value="SOX/SOX-like_TF"/>
</dbReference>
<dbReference type="Proteomes" id="UP001362999">
    <property type="component" value="Unassembled WGS sequence"/>
</dbReference>
<feature type="region of interest" description="Disordered" evidence="4">
    <location>
        <begin position="304"/>
        <end position="345"/>
    </location>
</feature>
<dbReference type="Gene3D" id="1.10.30.10">
    <property type="entry name" value="High mobility group box domain"/>
    <property type="match status" value="1"/>
</dbReference>
<dbReference type="PANTHER" id="PTHR45789">
    <property type="entry name" value="FI18025P1"/>
    <property type="match status" value="1"/>
</dbReference>